<name>A0ABX0Y521_9ACTN</name>
<dbReference type="GO" id="GO:0016853">
    <property type="term" value="F:isomerase activity"/>
    <property type="evidence" value="ECO:0007669"/>
    <property type="project" value="UniProtKB-KW"/>
</dbReference>
<accession>A0ABX0Y521</accession>
<evidence type="ECO:0000313" key="4">
    <source>
        <dbReference type="Proteomes" id="UP000722989"/>
    </source>
</evidence>
<feature type="domain" description="Mycothiol-dependent maleylpyruvate isomerase metal-binding" evidence="2">
    <location>
        <begin position="14"/>
        <end position="124"/>
    </location>
</feature>
<feature type="domain" description="MDMPI C-terminal" evidence="1">
    <location>
        <begin position="138"/>
        <end position="221"/>
    </location>
</feature>
<dbReference type="SUPFAM" id="SSF109854">
    <property type="entry name" value="DinB/YfiT-like putative metalloenzymes"/>
    <property type="match status" value="1"/>
</dbReference>
<protein>
    <submittedName>
        <fullName evidence="3">Maleylpyruvate isomerase family mycothiol-dependent enzyme</fullName>
    </submittedName>
</protein>
<dbReference type="PANTHER" id="PTHR40758:SF1">
    <property type="entry name" value="CONSERVED PROTEIN"/>
    <property type="match status" value="1"/>
</dbReference>
<evidence type="ECO:0000313" key="3">
    <source>
        <dbReference type="EMBL" id="NJC73517.1"/>
    </source>
</evidence>
<dbReference type="NCBIfam" id="TIGR03083">
    <property type="entry name" value="maleylpyruvate isomerase family mycothiol-dependent enzyme"/>
    <property type="match status" value="1"/>
</dbReference>
<dbReference type="PANTHER" id="PTHR40758">
    <property type="entry name" value="CONSERVED PROTEIN"/>
    <property type="match status" value="1"/>
</dbReference>
<dbReference type="RefSeq" id="WP_167928421.1">
    <property type="nucleotide sequence ID" value="NZ_JAATVY010000031.1"/>
</dbReference>
<organism evidence="3 4">
    <name type="scientific">Planosporangium thailandense</name>
    <dbReference type="NCBI Taxonomy" id="765197"/>
    <lineage>
        <taxon>Bacteria</taxon>
        <taxon>Bacillati</taxon>
        <taxon>Actinomycetota</taxon>
        <taxon>Actinomycetes</taxon>
        <taxon>Micromonosporales</taxon>
        <taxon>Micromonosporaceae</taxon>
        <taxon>Planosporangium</taxon>
    </lineage>
</organism>
<dbReference type="InterPro" id="IPR010872">
    <property type="entry name" value="MDMPI_C-term_domain"/>
</dbReference>
<dbReference type="Pfam" id="PF07398">
    <property type="entry name" value="MDMPI_C"/>
    <property type="match status" value="1"/>
</dbReference>
<dbReference type="EMBL" id="JAATVY010000031">
    <property type="protein sequence ID" value="NJC73517.1"/>
    <property type="molecule type" value="Genomic_DNA"/>
</dbReference>
<dbReference type="InterPro" id="IPR024344">
    <property type="entry name" value="MDMPI_metal-binding"/>
</dbReference>
<dbReference type="Proteomes" id="UP000722989">
    <property type="component" value="Unassembled WGS sequence"/>
</dbReference>
<gene>
    <name evidence="3" type="ORF">HC031_27885</name>
</gene>
<keyword evidence="4" id="KW-1185">Reference proteome</keyword>
<evidence type="ECO:0000259" key="1">
    <source>
        <dbReference type="Pfam" id="PF07398"/>
    </source>
</evidence>
<comment type="caution">
    <text evidence="3">The sequence shown here is derived from an EMBL/GenBank/DDBJ whole genome shotgun (WGS) entry which is preliminary data.</text>
</comment>
<evidence type="ECO:0000259" key="2">
    <source>
        <dbReference type="Pfam" id="PF11716"/>
    </source>
</evidence>
<proteinExistence type="predicted"/>
<dbReference type="InterPro" id="IPR034660">
    <property type="entry name" value="DinB/YfiT-like"/>
</dbReference>
<sequence>MRAHDYLTRLRSDLERFEACLARNLDTPVEHCGDWTLYDLADHLGRGNLWAAVAVTEKRNDRSAPVAPRDPAELVAWFRGTATTLLTALDAEPSAAAWTFAPPRTVGFWQRRRCLETLVHRWDAEHALGIPGDLDPQLSADGVAEVIDTFVPRQVKRGLLSAPARAVRLRATDTGAEWVLGPGDPVATISAGASALLLLLWGRLRADDPTLTWDGDREAAQAMLDSPLVP</sequence>
<dbReference type="InterPro" id="IPR017517">
    <property type="entry name" value="Maleyloyr_isom"/>
</dbReference>
<keyword evidence="3" id="KW-0413">Isomerase</keyword>
<reference evidence="3 4" key="1">
    <citation type="submission" date="2020-03" db="EMBL/GenBank/DDBJ databases">
        <title>WGS of the type strain of Planosporangium spp.</title>
        <authorList>
            <person name="Thawai C."/>
        </authorList>
    </citation>
    <scope>NUCLEOTIDE SEQUENCE [LARGE SCALE GENOMIC DNA]</scope>
    <source>
        <strain evidence="3 4">TBRC 5610</strain>
    </source>
</reference>
<dbReference type="Pfam" id="PF11716">
    <property type="entry name" value="MDMPI_N"/>
    <property type="match status" value="1"/>
</dbReference>